<organism evidence="2 3">
    <name type="scientific">Hebeloma cylindrosporum</name>
    <dbReference type="NCBI Taxonomy" id="76867"/>
    <lineage>
        <taxon>Eukaryota</taxon>
        <taxon>Fungi</taxon>
        <taxon>Dikarya</taxon>
        <taxon>Basidiomycota</taxon>
        <taxon>Agaricomycotina</taxon>
        <taxon>Agaricomycetes</taxon>
        <taxon>Agaricomycetidae</taxon>
        <taxon>Agaricales</taxon>
        <taxon>Agaricineae</taxon>
        <taxon>Hymenogastraceae</taxon>
        <taxon>Hebeloma</taxon>
    </lineage>
</organism>
<feature type="compositionally biased region" description="Polar residues" evidence="1">
    <location>
        <begin position="11"/>
        <end position="36"/>
    </location>
</feature>
<evidence type="ECO:0000256" key="1">
    <source>
        <dbReference type="SAM" id="MobiDB-lite"/>
    </source>
</evidence>
<dbReference type="Proteomes" id="UP000053424">
    <property type="component" value="Unassembled WGS sequence"/>
</dbReference>
<sequence length="96" mass="10516">MTFARPAVSSPLANASQSNIPQTTRLVPKRNTSFPSSRALRPFPTISHVFQAKSSSPNSPTSKSSSKPIKLIQPPENFKATFVLDLTQAEFSRQDN</sequence>
<dbReference type="OrthoDB" id="3255301at2759"/>
<keyword evidence="3" id="KW-1185">Reference proteome</keyword>
<dbReference type="AlphaFoldDB" id="A0A0C3CX20"/>
<dbReference type="HOGENOM" id="CLU_172714_0_0_1"/>
<reference evidence="3" key="2">
    <citation type="submission" date="2015-01" db="EMBL/GenBank/DDBJ databases">
        <title>Evolutionary Origins and Diversification of the Mycorrhizal Mutualists.</title>
        <authorList>
            <consortium name="DOE Joint Genome Institute"/>
            <consortium name="Mycorrhizal Genomics Consortium"/>
            <person name="Kohler A."/>
            <person name="Kuo A."/>
            <person name="Nagy L.G."/>
            <person name="Floudas D."/>
            <person name="Copeland A."/>
            <person name="Barry K.W."/>
            <person name="Cichocki N."/>
            <person name="Veneault-Fourrey C."/>
            <person name="LaButti K."/>
            <person name="Lindquist E.A."/>
            <person name="Lipzen A."/>
            <person name="Lundell T."/>
            <person name="Morin E."/>
            <person name="Murat C."/>
            <person name="Riley R."/>
            <person name="Ohm R."/>
            <person name="Sun H."/>
            <person name="Tunlid A."/>
            <person name="Henrissat B."/>
            <person name="Grigoriev I.V."/>
            <person name="Hibbett D.S."/>
            <person name="Martin F."/>
        </authorList>
    </citation>
    <scope>NUCLEOTIDE SEQUENCE [LARGE SCALE GENOMIC DNA]</scope>
    <source>
        <strain evidence="3">h7</strain>
    </source>
</reference>
<evidence type="ECO:0000313" key="2">
    <source>
        <dbReference type="EMBL" id="KIM48401.1"/>
    </source>
</evidence>
<protein>
    <submittedName>
        <fullName evidence="2">Uncharacterized protein</fullName>
    </submittedName>
</protein>
<proteinExistence type="predicted"/>
<accession>A0A0C3CX20</accession>
<feature type="compositionally biased region" description="Low complexity" evidence="1">
    <location>
        <begin position="53"/>
        <end position="68"/>
    </location>
</feature>
<evidence type="ECO:0000313" key="3">
    <source>
        <dbReference type="Proteomes" id="UP000053424"/>
    </source>
</evidence>
<gene>
    <name evidence="2" type="ORF">M413DRAFT_62216</name>
</gene>
<dbReference type="EMBL" id="KN831769">
    <property type="protein sequence ID" value="KIM48401.1"/>
    <property type="molecule type" value="Genomic_DNA"/>
</dbReference>
<name>A0A0C3CX20_HEBCY</name>
<dbReference type="STRING" id="686832.A0A0C3CX20"/>
<reference evidence="2 3" key="1">
    <citation type="submission" date="2014-04" db="EMBL/GenBank/DDBJ databases">
        <authorList>
            <consortium name="DOE Joint Genome Institute"/>
            <person name="Kuo A."/>
            <person name="Gay G."/>
            <person name="Dore J."/>
            <person name="Kohler A."/>
            <person name="Nagy L.G."/>
            <person name="Floudas D."/>
            <person name="Copeland A."/>
            <person name="Barry K.W."/>
            <person name="Cichocki N."/>
            <person name="Veneault-Fourrey C."/>
            <person name="LaButti K."/>
            <person name="Lindquist E.A."/>
            <person name="Lipzen A."/>
            <person name="Lundell T."/>
            <person name="Morin E."/>
            <person name="Murat C."/>
            <person name="Sun H."/>
            <person name="Tunlid A."/>
            <person name="Henrissat B."/>
            <person name="Grigoriev I.V."/>
            <person name="Hibbett D.S."/>
            <person name="Martin F."/>
            <person name="Nordberg H.P."/>
            <person name="Cantor M.N."/>
            <person name="Hua S.X."/>
        </authorList>
    </citation>
    <scope>NUCLEOTIDE SEQUENCE [LARGE SCALE GENOMIC DNA]</scope>
    <source>
        <strain evidence="3">h7</strain>
    </source>
</reference>
<feature type="region of interest" description="Disordered" evidence="1">
    <location>
        <begin position="1"/>
        <end position="73"/>
    </location>
</feature>